<dbReference type="RefSeq" id="WP_016251399.1">
    <property type="nucleotide sequence ID" value="NZ_ASWI01000004.1"/>
</dbReference>
<dbReference type="AlphaFoldDB" id="S1R3D3"/>
<keyword evidence="4" id="KW-1185">Reference proteome</keyword>
<evidence type="ECO:0000256" key="1">
    <source>
        <dbReference type="SAM" id="Coils"/>
    </source>
</evidence>
<dbReference type="InterPro" id="IPR003540">
    <property type="entry name" value="ADP-ribosyltransferase"/>
</dbReference>
<name>S1R3D3_9ENTE</name>
<accession>S1R3D3</accession>
<keyword evidence="1" id="KW-0175">Coiled coil</keyword>
<dbReference type="OrthoDB" id="1655658at2"/>
<dbReference type="SUPFAM" id="SSF56399">
    <property type="entry name" value="ADP-ribosylation"/>
    <property type="match status" value="1"/>
</dbReference>
<dbReference type="EMBL" id="AHYS01000011">
    <property type="protein sequence ID" value="ESK60489.1"/>
    <property type="molecule type" value="Genomic_DNA"/>
</dbReference>
<dbReference type="Pfam" id="PF03496">
    <property type="entry name" value="ADPrib_exo_Tox"/>
    <property type="match status" value="1"/>
</dbReference>
<feature type="domain" description="ADP ribosyltransferase" evidence="2">
    <location>
        <begin position="291"/>
        <end position="437"/>
    </location>
</feature>
<dbReference type="Gene3D" id="3.90.176.10">
    <property type="entry name" value="Toxin ADP-ribosyltransferase, Chain A, domain 1"/>
    <property type="match status" value="1"/>
</dbReference>
<dbReference type="HOGENOM" id="CLU_049142_0_0_9"/>
<dbReference type="GeneID" id="60870853"/>
<dbReference type="eggNOG" id="COG2369">
    <property type="taxonomic scope" value="Bacteria"/>
</dbReference>
<dbReference type="PROSITE" id="PS51996">
    <property type="entry name" value="TR_MART"/>
    <property type="match status" value="1"/>
</dbReference>
<feature type="coiled-coil region" evidence="1">
    <location>
        <begin position="244"/>
        <end position="271"/>
    </location>
</feature>
<comment type="caution">
    <text evidence="3">The sequence shown here is derived from an EMBL/GenBank/DDBJ whole genome shotgun (WGS) entry which is preliminary data.</text>
</comment>
<evidence type="ECO:0000313" key="3">
    <source>
        <dbReference type="EMBL" id="ESK60489.1"/>
    </source>
</evidence>
<dbReference type="GO" id="GO:0005576">
    <property type="term" value="C:extracellular region"/>
    <property type="evidence" value="ECO:0007669"/>
    <property type="project" value="InterPro"/>
</dbReference>
<evidence type="ECO:0000259" key="2">
    <source>
        <dbReference type="Pfam" id="PF03496"/>
    </source>
</evidence>
<organism evidence="3 4">
    <name type="scientific">Enterococcus cecorum DSM 20682 = ATCC 43198</name>
    <dbReference type="NCBI Taxonomy" id="1121864"/>
    <lineage>
        <taxon>Bacteria</taxon>
        <taxon>Bacillati</taxon>
        <taxon>Bacillota</taxon>
        <taxon>Bacilli</taxon>
        <taxon>Lactobacillales</taxon>
        <taxon>Enterococcaceae</taxon>
        <taxon>Enterococcus</taxon>
    </lineage>
</organism>
<reference evidence="3 4" key="1">
    <citation type="submission" date="2013-10" db="EMBL/GenBank/DDBJ databases">
        <title>The Genome Sequence of Enterococcus cecorum DSM 20682 (= ATCC 43198) (Illumina assembly).</title>
        <authorList>
            <consortium name="The Broad Institute Genomics Platform"/>
            <consortium name="The Broad Institute Genome Sequencing Center for Infectious Disease"/>
            <person name="Earl A."/>
            <person name="Russ C."/>
            <person name="Gilmore M."/>
            <person name="Surin D."/>
            <person name="Walker B."/>
            <person name="Young S."/>
            <person name="Zeng Q."/>
            <person name="Gargeya S."/>
            <person name="Fitzgerald M."/>
            <person name="Haas B."/>
            <person name="Abouelleil A."/>
            <person name="Allen A.W."/>
            <person name="Alvarado L."/>
            <person name="Arachchi H.M."/>
            <person name="Berlin A.M."/>
            <person name="Chapman S.B."/>
            <person name="Gainer-Dewar J."/>
            <person name="Goldberg J."/>
            <person name="Griggs A."/>
            <person name="Gujja S."/>
            <person name="Hansen M."/>
            <person name="Howarth C."/>
            <person name="Imamovic A."/>
            <person name="Ireland A."/>
            <person name="Larimer J."/>
            <person name="McCowan C."/>
            <person name="Murphy C."/>
            <person name="Pearson M."/>
            <person name="Poon T.W."/>
            <person name="Priest M."/>
            <person name="Roberts A."/>
            <person name="Saif S."/>
            <person name="Shea T."/>
            <person name="Sisk P."/>
            <person name="Sykes S."/>
            <person name="Wortman J."/>
            <person name="Nusbaum C."/>
            <person name="Birren B."/>
        </authorList>
    </citation>
    <scope>NUCLEOTIDE SEQUENCE [LARGE SCALE GENOMIC DNA]</scope>
    <source>
        <strain evidence="3 4">ATCC 43198</strain>
    </source>
</reference>
<sequence>MDKDIVPELLRNIQNDFDKEKENSELVQQLLQILEEGQANYRNVNAYAVETGELLAKVLNKNITAEILPDGKMYFNIADRVLNTTLQHNHKLITDYSMEVLSQLNKNKKIGITVKKPPINQDRIDSLVNKLVSKDDFELVKFVLKEPIVNFSQSIVDDTIEINADFHIESGMSPKLKRKAEKNACKWCKDLDKIYEYRNLEDKSVFSRHDNCRCTVEFFPDGEKSKNKQNIHSKRIIKARSEDLKRISNEAKKKSNNRNKLLEMLAREEAERLGYNPVATNKVVNKMRDISKKWEIEVSEEQESSIKKYTYNGTDDDGKKLYFKINEYLEGRYTPKNSVEEEILIRNIANIESGLMKFKLDNDIIVYRNDKSPEYLEGESKKFISTSVVANATLGKKANVAIIVPKGSNGGYVEMVAHKDFKKQREYMINTKAKLELLKKTDDLYIYVLR</sequence>
<dbReference type="Proteomes" id="UP000017415">
    <property type="component" value="Unassembled WGS sequence"/>
</dbReference>
<dbReference type="PATRIC" id="fig|1121864.4.peg.1223"/>
<evidence type="ECO:0000313" key="4">
    <source>
        <dbReference type="Proteomes" id="UP000017415"/>
    </source>
</evidence>
<gene>
    <name evidence="3" type="ORF">OMO_02148</name>
</gene>
<proteinExistence type="predicted"/>
<protein>
    <recommendedName>
        <fullName evidence="2">ADP ribosyltransferase domain-containing protein</fullName>
    </recommendedName>
</protein>